<gene>
    <name evidence="1" type="ORF">S03H2_59067</name>
</gene>
<protein>
    <submittedName>
        <fullName evidence="1">Uncharacterized protein</fullName>
    </submittedName>
</protein>
<evidence type="ECO:0000313" key="1">
    <source>
        <dbReference type="EMBL" id="GAH79388.1"/>
    </source>
</evidence>
<reference evidence="1" key="1">
    <citation type="journal article" date="2014" name="Front. Microbiol.">
        <title>High frequency of phylogenetically diverse reductive dehalogenase-homologous genes in deep subseafloor sedimentary metagenomes.</title>
        <authorList>
            <person name="Kawai M."/>
            <person name="Futagami T."/>
            <person name="Toyoda A."/>
            <person name="Takaki Y."/>
            <person name="Nishi S."/>
            <person name="Hori S."/>
            <person name="Arai W."/>
            <person name="Tsubouchi T."/>
            <person name="Morono Y."/>
            <person name="Uchiyama I."/>
            <person name="Ito T."/>
            <person name="Fujiyama A."/>
            <person name="Inagaki F."/>
            <person name="Takami H."/>
        </authorList>
    </citation>
    <scope>NUCLEOTIDE SEQUENCE</scope>
    <source>
        <strain evidence="1">Expedition CK06-06</strain>
    </source>
</reference>
<comment type="caution">
    <text evidence="1">The sequence shown here is derived from an EMBL/GenBank/DDBJ whole genome shotgun (WGS) entry which is preliminary data.</text>
</comment>
<proteinExistence type="predicted"/>
<accession>X1KBD0</accession>
<dbReference type="AlphaFoldDB" id="X1KBD0"/>
<dbReference type="EMBL" id="BARU01037964">
    <property type="protein sequence ID" value="GAH79388.1"/>
    <property type="molecule type" value="Genomic_DNA"/>
</dbReference>
<feature type="non-terminal residue" evidence="1">
    <location>
        <position position="1"/>
    </location>
</feature>
<dbReference type="Gene3D" id="3.30.420.40">
    <property type="match status" value="2"/>
</dbReference>
<sequence length="166" mass="18481">IYEKANLLIKSIGVWPAALINSYTTFFGRRKTDIEAIAMLLEMNVNCTNVVICRHKNLLFARSIPIGAKQLETDEAITRLAFELNSCKRHFNSMQRNAQIERLIFLSSEAANTNICATIAKQVEMPAQIGNCLAAVQIKDSCRSGIDRRDSEVNWATAFGLSLSLS</sequence>
<organism evidence="1">
    <name type="scientific">marine sediment metagenome</name>
    <dbReference type="NCBI Taxonomy" id="412755"/>
    <lineage>
        <taxon>unclassified sequences</taxon>
        <taxon>metagenomes</taxon>
        <taxon>ecological metagenomes</taxon>
    </lineage>
</organism>
<name>X1KBD0_9ZZZZ</name>